<evidence type="ECO:0000259" key="22">
    <source>
        <dbReference type="Pfam" id="PF01557"/>
    </source>
</evidence>
<feature type="active site" evidence="19">
    <location>
        <position position="459"/>
    </location>
</feature>
<dbReference type="SUPFAM" id="SSF53720">
    <property type="entry name" value="ALDH-like"/>
    <property type="match status" value="1"/>
</dbReference>
<dbReference type="Gene3D" id="3.40.605.10">
    <property type="entry name" value="Aldehyde Dehydrogenase, Chain A, domain 1"/>
    <property type="match status" value="1"/>
</dbReference>
<evidence type="ECO:0000256" key="12">
    <source>
        <dbReference type="ARBA" id="ARBA00023002"/>
    </source>
</evidence>
<dbReference type="InterPro" id="IPR011234">
    <property type="entry name" value="Fumarylacetoacetase-like_C"/>
</dbReference>
<feature type="binding site" evidence="17">
    <location>
        <position position="331"/>
    </location>
    <ligand>
        <name>substrate</name>
    </ligand>
</feature>
<dbReference type="Gene3D" id="3.90.850.10">
    <property type="entry name" value="Fumarylacetoacetase-like, C-terminal domain"/>
    <property type="match status" value="1"/>
</dbReference>
<keyword evidence="7 18" id="KW-0479">Metal-binding</keyword>
<dbReference type="OrthoDB" id="9971669at2759"/>
<dbReference type="GO" id="GO:0004029">
    <property type="term" value="F:aldehyde dehydrogenase (NAD+) activity"/>
    <property type="evidence" value="ECO:0007669"/>
    <property type="project" value="UniProtKB-EC"/>
</dbReference>
<comment type="cofactor">
    <cofactor evidence="2 18">
        <name>Mg(2+)</name>
        <dbReference type="ChEBI" id="CHEBI:18420"/>
    </cofactor>
</comment>
<dbReference type="SUPFAM" id="SSF56529">
    <property type="entry name" value="FAH"/>
    <property type="match status" value="1"/>
</dbReference>
<feature type="binding site" evidence="18">
    <location>
        <position position="227"/>
    </location>
    <ligand>
        <name>Ca(2+)</name>
        <dbReference type="ChEBI" id="CHEBI:29108"/>
    </ligand>
</feature>
<evidence type="ECO:0000256" key="13">
    <source>
        <dbReference type="ARBA" id="ARBA00023232"/>
    </source>
</evidence>
<evidence type="ECO:0000256" key="1">
    <source>
        <dbReference type="ARBA" id="ARBA00001913"/>
    </source>
</evidence>
<evidence type="ECO:0000256" key="11">
    <source>
        <dbReference type="ARBA" id="ARBA00022878"/>
    </source>
</evidence>
<feature type="binding site" evidence="18">
    <location>
        <position position="195"/>
    </location>
    <ligand>
        <name>Ca(2+)</name>
        <dbReference type="ChEBI" id="CHEBI:29108"/>
    </ligand>
</feature>
<evidence type="ECO:0000256" key="19">
    <source>
        <dbReference type="PROSITE-ProRule" id="PRU10007"/>
    </source>
</evidence>
<evidence type="ECO:0000313" key="25">
    <source>
        <dbReference type="Proteomes" id="UP001152049"/>
    </source>
</evidence>
<feature type="binding site" evidence="17">
    <location>
        <position position="124"/>
    </location>
    <ligand>
        <name>substrate</name>
    </ligand>
</feature>
<feature type="domain" description="Fumarylacetoacetase-like C-terminal" evidence="22">
    <location>
        <begin position="121"/>
        <end position="336"/>
    </location>
</feature>
<keyword evidence="9 18" id="KW-0106">Calcium</keyword>
<comment type="catalytic activity">
    <reaction evidence="15">
        <text>an aldehyde + NAD(+) + H2O = a carboxylate + NADH + 2 H(+)</text>
        <dbReference type="Rhea" id="RHEA:16185"/>
        <dbReference type="ChEBI" id="CHEBI:15377"/>
        <dbReference type="ChEBI" id="CHEBI:15378"/>
        <dbReference type="ChEBI" id="CHEBI:17478"/>
        <dbReference type="ChEBI" id="CHEBI:29067"/>
        <dbReference type="ChEBI" id="CHEBI:57540"/>
        <dbReference type="ChEBI" id="CHEBI:57945"/>
        <dbReference type="EC" id="1.2.1.3"/>
    </reaction>
</comment>
<dbReference type="Proteomes" id="UP001152049">
    <property type="component" value="Unassembled WGS sequence"/>
</dbReference>
<feature type="domain" description="Aldehyde dehydrogenase" evidence="21">
    <location>
        <begin position="386"/>
        <end position="697"/>
    </location>
</feature>
<comment type="similarity">
    <text evidence="4 20">Belongs to the aldehyde dehydrogenase family.</text>
</comment>
<dbReference type="FunFam" id="3.40.605.10:FF:000026">
    <property type="entry name" value="Aldehyde dehydrogenase, putative"/>
    <property type="match status" value="1"/>
</dbReference>
<dbReference type="InterPro" id="IPR036663">
    <property type="entry name" value="Fumarylacetoacetase_C_sf"/>
</dbReference>
<dbReference type="InterPro" id="IPR015590">
    <property type="entry name" value="Aldehyde_DH_dom"/>
</dbReference>
<dbReference type="GO" id="GO:0006572">
    <property type="term" value="P:L-tyrosine catabolic process"/>
    <property type="evidence" value="ECO:0007669"/>
    <property type="project" value="UniProtKB-KW"/>
</dbReference>
<feature type="domain" description="Fumarylacetoacetase N-terminal" evidence="23">
    <location>
        <begin position="16"/>
        <end position="114"/>
    </location>
</feature>
<evidence type="ECO:0000259" key="21">
    <source>
        <dbReference type="Pfam" id="PF00171"/>
    </source>
</evidence>
<dbReference type="GO" id="GO:0006559">
    <property type="term" value="P:L-phenylalanine catabolic process"/>
    <property type="evidence" value="ECO:0007669"/>
    <property type="project" value="UniProtKB-KW"/>
</dbReference>
<reference evidence="24" key="1">
    <citation type="submission" date="2022-09" db="EMBL/GenBank/DDBJ databases">
        <title>Fusarium specimens isolated from Avocado Roots.</title>
        <authorList>
            <person name="Stajich J."/>
            <person name="Roper C."/>
            <person name="Heimlech-Rivalta G."/>
        </authorList>
    </citation>
    <scope>NUCLEOTIDE SEQUENCE</scope>
    <source>
        <strain evidence="24">CF00136</strain>
    </source>
</reference>
<dbReference type="InterPro" id="IPR016163">
    <property type="entry name" value="Ald_DH_C"/>
</dbReference>
<dbReference type="SUPFAM" id="SSF63433">
    <property type="entry name" value="Fumarylacetoacetate hydrolase, FAH, N-terminal domain"/>
    <property type="match status" value="1"/>
</dbReference>
<dbReference type="Pfam" id="PF01557">
    <property type="entry name" value="FAA_hydrolase"/>
    <property type="match status" value="1"/>
</dbReference>
<evidence type="ECO:0000256" key="20">
    <source>
        <dbReference type="RuleBase" id="RU003345"/>
    </source>
</evidence>
<feature type="binding site" evidence="17">
    <location>
        <position position="234"/>
    </location>
    <ligand>
        <name>substrate</name>
    </ligand>
</feature>
<dbReference type="AlphaFoldDB" id="A0A9W8VAF8"/>
<dbReference type="InterPro" id="IPR029510">
    <property type="entry name" value="Ald_DH_CS_GLU"/>
</dbReference>
<evidence type="ECO:0000256" key="16">
    <source>
        <dbReference type="PIRSR" id="PIRSR605959-1"/>
    </source>
</evidence>
<organism evidence="24 25">
    <name type="scientific">Fusarium torreyae</name>
    <dbReference type="NCBI Taxonomy" id="1237075"/>
    <lineage>
        <taxon>Eukaryota</taxon>
        <taxon>Fungi</taxon>
        <taxon>Dikarya</taxon>
        <taxon>Ascomycota</taxon>
        <taxon>Pezizomycotina</taxon>
        <taxon>Sordariomycetes</taxon>
        <taxon>Hypocreomycetidae</taxon>
        <taxon>Hypocreales</taxon>
        <taxon>Nectriaceae</taxon>
        <taxon>Fusarium</taxon>
    </lineage>
</organism>
<dbReference type="Gene3D" id="3.40.309.10">
    <property type="entry name" value="Aldehyde Dehydrogenase, Chain A, domain 2"/>
    <property type="match status" value="1"/>
</dbReference>
<dbReference type="InterPro" id="IPR005959">
    <property type="entry name" value="Fumarylacetoacetase"/>
</dbReference>
<feature type="binding site" evidence="18">
    <location>
        <position position="193"/>
    </location>
    <ligand>
        <name>Ca(2+)</name>
        <dbReference type="ChEBI" id="CHEBI:29108"/>
    </ligand>
</feature>
<evidence type="ECO:0000256" key="8">
    <source>
        <dbReference type="ARBA" id="ARBA00022801"/>
    </source>
</evidence>
<comment type="cofactor">
    <cofactor evidence="1 18">
        <name>Ca(2+)</name>
        <dbReference type="ChEBI" id="CHEBI:29108"/>
    </cofactor>
</comment>
<dbReference type="GO" id="GO:0004334">
    <property type="term" value="F:fumarylacetoacetase activity"/>
    <property type="evidence" value="ECO:0007669"/>
    <property type="project" value="UniProtKB-EC"/>
</dbReference>
<evidence type="ECO:0000256" key="7">
    <source>
        <dbReference type="ARBA" id="ARBA00022723"/>
    </source>
</evidence>
<evidence type="ECO:0000313" key="24">
    <source>
        <dbReference type="EMBL" id="KAJ4247102.1"/>
    </source>
</evidence>
<keyword evidence="12 20" id="KW-0560">Oxidoreductase</keyword>
<keyword evidence="10 18" id="KW-0460">Magnesium</keyword>
<evidence type="ECO:0000256" key="6">
    <source>
        <dbReference type="ARBA" id="ARBA00012094"/>
    </source>
</evidence>
<dbReference type="GO" id="GO:0019413">
    <property type="term" value="P:acetate biosynthetic process"/>
    <property type="evidence" value="ECO:0007669"/>
    <property type="project" value="UniProtKB-ARBA"/>
</dbReference>
<dbReference type="EMBL" id="JAOQAZ010000040">
    <property type="protein sequence ID" value="KAJ4247102.1"/>
    <property type="molecule type" value="Genomic_DNA"/>
</dbReference>
<evidence type="ECO:0000256" key="2">
    <source>
        <dbReference type="ARBA" id="ARBA00001946"/>
    </source>
</evidence>
<evidence type="ECO:0000256" key="5">
    <source>
        <dbReference type="ARBA" id="ARBA00010211"/>
    </source>
</evidence>
<evidence type="ECO:0000256" key="17">
    <source>
        <dbReference type="PIRSR" id="PIRSR605959-2"/>
    </source>
</evidence>
<feature type="active site" description="Proton acceptor" evidence="16">
    <location>
        <position position="129"/>
    </location>
</feature>
<evidence type="ECO:0000256" key="15">
    <source>
        <dbReference type="ARBA" id="ARBA00049194"/>
    </source>
</evidence>
<dbReference type="PANTHER" id="PTHR43069:SF2">
    <property type="entry name" value="FUMARYLACETOACETASE"/>
    <property type="match status" value="1"/>
</dbReference>
<dbReference type="Pfam" id="PF00171">
    <property type="entry name" value="Aldedh"/>
    <property type="match status" value="1"/>
</dbReference>
<protein>
    <recommendedName>
        <fullName evidence="14">Aldehyde dehydrogenase</fullName>
        <ecNumber evidence="6">3.7.1.2</ecNumber>
    </recommendedName>
</protein>
<comment type="similarity">
    <text evidence="5">Belongs to the FAH family.</text>
</comment>
<comment type="pathway">
    <text evidence="3">Amino-acid degradation; L-phenylalanine degradation; acetoacetate and fumarate from L-phenylalanine: step 6/6.</text>
</comment>
<name>A0A9W8VAF8_9HYPO</name>
<evidence type="ECO:0000256" key="9">
    <source>
        <dbReference type="ARBA" id="ARBA00022837"/>
    </source>
</evidence>
<dbReference type="GO" id="GO:0046872">
    <property type="term" value="F:metal ion binding"/>
    <property type="evidence" value="ECO:0007669"/>
    <property type="project" value="UniProtKB-KW"/>
</dbReference>
<evidence type="ECO:0000256" key="4">
    <source>
        <dbReference type="ARBA" id="ARBA00009986"/>
    </source>
</evidence>
<sequence length="701" mass="77219">MSAKIHIPRDSPFSIHNIPFGVISTQDNKSPRCAAAIGDYAIDLAKLAETSRLDHLNLGPSVQELFSKAYLNDFAALPQATRQAFRESLIKHITDDDIPEQCLVDLDEVTMHLPMRIGGYSDFYCSLEHVQNCSETMSAGASIPENWFYAPSVYNSRVSSVIPSGHPVRRPHGVYYGNDGKATYSPSQQIDYELEMGLFVSKPVPYGSVMDINNAEEHIFGFVLLNDWSARDLQVFEMKPLGPFHGKDALKPFQSAPKWEQKPPPFDHLRWTGHYGTYDIKLEVELKRNGECFSLGSTNLRYLYWTPFQQLAHHASAMCGLETGDLIGTGTISGDATDSKGLKLELGCLYEATKAGTKEAEFPNGFKINSGSWKYCRAETCRAHTSNRPLTALYLGSLIAEAEFLPGVVNIVPGFGQEAGSALTSHLDVKKISFTGSTPVGKSIIRVLADTNVNKVTLELGGKSPAIVFDDADLDKTVEWLNEGMFYNMGYVQPVTSLLYKFADLQKAKLLCKQPHYVQEGTYEAFVSKSVARAKKNTIGDPLKTDTFLEPQIDGRQRSKIMGMVEKAKSQGATCATGGTSPGGWFIEPTIFRDVIQSMEIMQEEVFGPVIAVDSFKHVDDALARAHDSCYGLASAVFTADIKIGIRVAKELQAGSVWVNCYNQITHALPFGGYRQSGNGKDLGSEALDEFLQTKTVRVML</sequence>
<dbReference type="EC" id="3.7.1.2" evidence="6"/>
<evidence type="ECO:0000256" key="3">
    <source>
        <dbReference type="ARBA" id="ARBA00004782"/>
    </source>
</evidence>
<proteinExistence type="inferred from homology"/>
<dbReference type="Gene3D" id="2.30.30.230">
    <property type="entry name" value="Fumarylacetoacetase, N-terminal domain"/>
    <property type="match status" value="1"/>
</dbReference>
<dbReference type="InterPro" id="IPR016161">
    <property type="entry name" value="Ald_DH/histidinol_DH"/>
</dbReference>
<dbReference type="PROSITE" id="PS00687">
    <property type="entry name" value="ALDEHYDE_DEHYDR_GLU"/>
    <property type="match status" value="1"/>
</dbReference>
<feature type="binding site" evidence="18">
    <location>
        <position position="122"/>
    </location>
    <ligand>
        <name>Ca(2+)</name>
        <dbReference type="ChEBI" id="CHEBI:29108"/>
    </ligand>
</feature>
<evidence type="ECO:0000259" key="23">
    <source>
        <dbReference type="Pfam" id="PF09298"/>
    </source>
</evidence>
<keyword evidence="11" id="KW-0828">Tyrosine catabolism</keyword>
<keyword evidence="8" id="KW-0378">Hydrolase</keyword>
<feature type="binding site" evidence="18">
    <location>
        <position position="227"/>
    </location>
    <ligand>
        <name>Mg(2+)</name>
        <dbReference type="ChEBI" id="CHEBI:18420"/>
    </ligand>
</feature>
<evidence type="ECO:0000256" key="10">
    <source>
        <dbReference type="ARBA" id="ARBA00022842"/>
    </source>
</evidence>
<dbReference type="PANTHER" id="PTHR43069">
    <property type="entry name" value="FUMARYLACETOACETASE"/>
    <property type="match status" value="1"/>
</dbReference>
<dbReference type="Pfam" id="PF09298">
    <property type="entry name" value="FAA_hydrolase_N"/>
    <property type="match status" value="1"/>
</dbReference>
<comment type="caution">
    <text evidence="24">The sequence shown here is derived from an EMBL/GenBank/DDBJ whole genome shotgun (WGS) entry which is preliminary data.</text>
</comment>
<feature type="binding site" evidence="18">
    <location>
        <position position="247"/>
    </location>
    <ligand>
        <name>Mg(2+)</name>
        <dbReference type="ChEBI" id="CHEBI:18420"/>
    </ligand>
</feature>
<evidence type="ECO:0000256" key="18">
    <source>
        <dbReference type="PIRSR" id="PIRSR605959-3"/>
    </source>
</evidence>
<gene>
    <name evidence="24" type="ORF">NW762_013240</name>
</gene>
<dbReference type="GO" id="GO:1902000">
    <property type="term" value="P:homogentisate catabolic process"/>
    <property type="evidence" value="ECO:0007669"/>
    <property type="project" value="TreeGrafter"/>
</dbReference>
<dbReference type="InterPro" id="IPR036462">
    <property type="entry name" value="Fumarylacetoacetase_N_sf"/>
</dbReference>
<keyword evidence="13" id="KW-0585">Phenylalanine catabolism</keyword>
<keyword evidence="25" id="KW-1185">Reference proteome</keyword>
<evidence type="ECO:0000256" key="14">
    <source>
        <dbReference type="ARBA" id="ARBA00044146"/>
    </source>
</evidence>
<dbReference type="InterPro" id="IPR016162">
    <property type="entry name" value="Ald_DH_N"/>
</dbReference>
<dbReference type="InterPro" id="IPR015377">
    <property type="entry name" value="Fumarylacetoacetase_N"/>
</dbReference>
<dbReference type="FunFam" id="3.40.309.10:FF:000001">
    <property type="entry name" value="Mitochondrial aldehyde dehydrogenase 2"/>
    <property type="match status" value="1"/>
</dbReference>
<accession>A0A9W8VAF8</accession>